<name>A0ABR3PRD5_9PEZI</name>
<evidence type="ECO:0000313" key="4">
    <source>
        <dbReference type="Proteomes" id="UP001562354"/>
    </source>
</evidence>
<comment type="caution">
    <text evidence="3">The sequence shown here is derived from an EMBL/GenBank/DDBJ whole genome shotgun (WGS) entry which is preliminary data.</text>
</comment>
<sequence length="222" mass="24965">MAGLYSSTRWLMHAPLNHAYQPLLRCRYTQSAALSSNLANISRITSPSLWHSLVPKAFRRPTDPVSIAEQEKLKAAKSKEWNPATFFIAIAVLIGSNAIQMIALRNERLAFTRRTEAKIALLKETIERVRLGEDVDIERILGTGNPESESEWEEVMKEIEQDDSLWSTRKKRVAKTTEPAAPEDSDPSHSETQTKKPVNNESTDASPSSTAQDNSQRRPGFY</sequence>
<dbReference type="RefSeq" id="XP_069204588.1">
    <property type="nucleotide sequence ID" value="XM_069341077.1"/>
</dbReference>
<gene>
    <name evidence="3" type="ORF">AAFC00_001833</name>
</gene>
<dbReference type="Proteomes" id="UP001562354">
    <property type="component" value="Unassembled WGS sequence"/>
</dbReference>
<organism evidence="3 4">
    <name type="scientific">Neodothiora populina</name>
    <dbReference type="NCBI Taxonomy" id="2781224"/>
    <lineage>
        <taxon>Eukaryota</taxon>
        <taxon>Fungi</taxon>
        <taxon>Dikarya</taxon>
        <taxon>Ascomycota</taxon>
        <taxon>Pezizomycotina</taxon>
        <taxon>Dothideomycetes</taxon>
        <taxon>Dothideomycetidae</taxon>
        <taxon>Dothideales</taxon>
        <taxon>Dothioraceae</taxon>
        <taxon>Neodothiora</taxon>
    </lineage>
</organism>
<evidence type="ECO:0008006" key="5">
    <source>
        <dbReference type="Google" id="ProtNLM"/>
    </source>
</evidence>
<proteinExistence type="predicted"/>
<feature type="compositionally biased region" description="Polar residues" evidence="1">
    <location>
        <begin position="195"/>
        <end position="214"/>
    </location>
</feature>
<keyword evidence="2" id="KW-0812">Transmembrane</keyword>
<feature type="region of interest" description="Disordered" evidence="1">
    <location>
        <begin position="159"/>
        <end position="222"/>
    </location>
</feature>
<keyword evidence="4" id="KW-1185">Reference proteome</keyword>
<evidence type="ECO:0000256" key="2">
    <source>
        <dbReference type="SAM" id="Phobius"/>
    </source>
</evidence>
<keyword evidence="2" id="KW-1133">Transmembrane helix</keyword>
<dbReference type="EMBL" id="JBFMKM010000001">
    <property type="protein sequence ID" value="KAL1311739.1"/>
    <property type="molecule type" value="Genomic_DNA"/>
</dbReference>
<dbReference type="InterPro" id="IPR035213">
    <property type="entry name" value="DUF5321"/>
</dbReference>
<dbReference type="GeneID" id="95975536"/>
<protein>
    <recommendedName>
        <fullName evidence="5">Cell division protein</fullName>
    </recommendedName>
</protein>
<reference evidence="3 4" key="1">
    <citation type="submission" date="2024-07" db="EMBL/GenBank/DDBJ databases">
        <title>Draft sequence of the Neodothiora populina.</title>
        <authorList>
            <person name="Drown D.D."/>
            <person name="Schuette U.S."/>
            <person name="Buechlein A.B."/>
            <person name="Rusch D.R."/>
            <person name="Winton L.W."/>
            <person name="Adams G.A."/>
        </authorList>
    </citation>
    <scope>NUCLEOTIDE SEQUENCE [LARGE SCALE GENOMIC DNA]</scope>
    <source>
        <strain evidence="3 4">CPC 39397</strain>
    </source>
</reference>
<evidence type="ECO:0000256" key="1">
    <source>
        <dbReference type="SAM" id="MobiDB-lite"/>
    </source>
</evidence>
<dbReference type="Pfam" id="PF17254">
    <property type="entry name" value="DUF5321"/>
    <property type="match status" value="1"/>
</dbReference>
<accession>A0ABR3PRD5</accession>
<keyword evidence="2" id="KW-0472">Membrane</keyword>
<evidence type="ECO:0000313" key="3">
    <source>
        <dbReference type="EMBL" id="KAL1311739.1"/>
    </source>
</evidence>
<feature type="transmembrane region" description="Helical" evidence="2">
    <location>
        <begin position="84"/>
        <end position="104"/>
    </location>
</feature>